<keyword evidence="4 6" id="KW-0560">Oxidoreductase</keyword>
<evidence type="ECO:0000256" key="6">
    <source>
        <dbReference type="RuleBase" id="RU371123"/>
    </source>
</evidence>
<dbReference type="EMBL" id="KQ243917">
    <property type="protein sequence ID" value="KNC75003.1"/>
    <property type="molecule type" value="Genomic_DNA"/>
</dbReference>
<accession>A0A0L0FG34</accession>
<organism evidence="8 9">
    <name type="scientific">Sphaeroforma arctica JP610</name>
    <dbReference type="NCBI Taxonomy" id="667725"/>
    <lineage>
        <taxon>Eukaryota</taxon>
        <taxon>Ichthyosporea</taxon>
        <taxon>Ichthyophonida</taxon>
        <taxon>Sphaeroforma</taxon>
    </lineage>
</organism>
<dbReference type="PANTHER" id="PTHR12645:SF0">
    <property type="entry name" value="FAD-LINKED SULFHYDRYL OXIDASE ALR"/>
    <property type="match status" value="1"/>
</dbReference>
<keyword evidence="5" id="KW-1015">Disulfide bond</keyword>
<comment type="cofactor">
    <cofactor evidence="1 6">
        <name>FAD</name>
        <dbReference type="ChEBI" id="CHEBI:57692"/>
    </cofactor>
</comment>
<dbReference type="STRING" id="667725.A0A0L0FG34"/>
<dbReference type="InterPro" id="IPR039799">
    <property type="entry name" value="ALR/ERV"/>
</dbReference>
<protein>
    <recommendedName>
        <fullName evidence="6">Sulfhydryl oxidase</fullName>
        <ecNumber evidence="6">1.8.3.2</ecNumber>
    </recommendedName>
</protein>
<sequence length="213" mass="24102">SRSFTVSRALINTVGFALNYYSPEKPNDEDKTTMTQFIGGLARHYPCQDCASHLRKHISKHPPTVDSNQEVSRWMCDTHNEVNKYLGKDIFDCSKVYEKMMGIVFRTSMFRVNTRYKLSRTFNKVEESSIAMKAFEYIRPLSGGEMDGKMAPVIEGMLHSLARTNVSEASVLCSAGLSQFSIHHGYYTIIVFSSGSSVEPCVALYFTKLHRVL</sequence>
<feature type="non-terminal residue" evidence="8">
    <location>
        <position position="1"/>
    </location>
</feature>
<dbReference type="eggNOG" id="KOG3355">
    <property type="taxonomic scope" value="Eukaryota"/>
</dbReference>
<dbReference type="PROSITE" id="PS51324">
    <property type="entry name" value="ERV_ALR"/>
    <property type="match status" value="1"/>
</dbReference>
<keyword evidence="9" id="KW-1185">Reference proteome</keyword>
<dbReference type="Gene3D" id="1.20.120.310">
    <property type="entry name" value="ERV/ALR sulfhydryl oxidase domain"/>
    <property type="match status" value="1"/>
</dbReference>
<feature type="domain" description="ERV/ALR sulfhydryl oxidase" evidence="7">
    <location>
        <begin position="2"/>
        <end position="100"/>
    </location>
</feature>
<evidence type="ECO:0000256" key="4">
    <source>
        <dbReference type="ARBA" id="ARBA00023002"/>
    </source>
</evidence>
<dbReference type="PANTHER" id="PTHR12645">
    <property type="entry name" value="ALR/ERV"/>
    <property type="match status" value="1"/>
</dbReference>
<dbReference type="EC" id="1.8.3.2" evidence="6"/>
<dbReference type="RefSeq" id="XP_014148905.1">
    <property type="nucleotide sequence ID" value="XM_014293430.1"/>
</dbReference>
<evidence type="ECO:0000313" key="9">
    <source>
        <dbReference type="Proteomes" id="UP000054560"/>
    </source>
</evidence>
<dbReference type="GO" id="GO:0050660">
    <property type="term" value="F:flavin adenine dinucleotide binding"/>
    <property type="evidence" value="ECO:0007669"/>
    <property type="project" value="TreeGrafter"/>
</dbReference>
<evidence type="ECO:0000313" key="8">
    <source>
        <dbReference type="EMBL" id="KNC75003.1"/>
    </source>
</evidence>
<proteinExistence type="predicted"/>
<dbReference type="InterPro" id="IPR017905">
    <property type="entry name" value="ERV/ALR_sulphydryl_oxidase"/>
</dbReference>
<evidence type="ECO:0000256" key="1">
    <source>
        <dbReference type="ARBA" id="ARBA00001974"/>
    </source>
</evidence>
<dbReference type="GeneID" id="25912966"/>
<evidence type="ECO:0000256" key="2">
    <source>
        <dbReference type="ARBA" id="ARBA00022630"/>
    </source>
</evidence>
<dbReference type="Proteomes" id="UP000054560">
    <property type="component" value="Unassembled WGS sequence"/>
</dbReference>
<evidence type="ECO:0000256" key="5">
    <source>
        <dbReference type="ARBA" id="ARBA00023157"/>
    </source>
</evidence>
<name>A0A0L0FG34_9EUKA</name>
<dbReference type="GO" id="GO:0016971">
    <property type="term" value="F:flavin-dependent sulfhydryl oxidase activity"/>
    <property type="evidence" value="ECO:0007669"/>
    <property type="project" value="InterPro"/>
</dbReference>
<evidence type="ECO:0000259" key="7">
    <source>
        <dbReference type="PROSITE" id="PS51324"/>
    </source>
</evidence>
<dbReference type="AlphaFoldDB" id="A0A0L0FG34"/>
<dbReference type="GO" id="GO:0005739">
    <property type="term" value="C:mitochondrion"/>
    <property type="evidence" value="ECO:0007669"/>
    <property type="project" value="TreeGrafter"/>
</dbReference>
<dbReference type="OrthoDB" id="17199at2759"/>
<comment type="catalytic activity">
    <reaction evidence="6">
        <text>2 R'C(R)SH + O2 = R'C(R)S-S(R)CR' + H2O2</text>
        <dbReference type="Rhea" id="RHEA:17357"/>
        <dbReference type="ChEBI" id="CHEBI:15379"/>
        <dbReference type="ChEBI" id="CHEBI:16240"/>
        <dbReference type="ChEBI" id="CHEBI:16520"/>
        <dbReference type="ChEBI" id="CHEBI:17412"/>
        <dbReference type="EC" id="1.8.3.2"/>
    </reaction>
</comment>
<evidence type="ECO:0000256" key="3">
    <source>
        <dbReference type="ARBA" id="ARBA00022827"/>
    </source>
</evidence>
<reference evidence="8 9" key="1">
    <citation type="submission" date="2011-02" db="EMBL/GenBank/DDBJ databases">
        <title>The Genome Sequence of Sphaeroforma arctica JP610.</title>
        <authorList>
            <consortium name="The Broad Institute Genome Sequencing Platform"/>
            <person name="Russ C."/>
            <person name="Cuomo C."/>
            <person name="Young S.K."/>
            <person name="Zeng Q."/>
            <person name="Gargeya S."/>
            <person name="Alvarado L."/>
            <person name="Berlin A."/>
            <person name="Chapman S.B."/>
            <person name="Chen Z."/>
            <person name="Freedman E."/>
            <person name="Gellesch M."/>
            <person name="Goldberg J."/>
            <person name="Griggs A."/>
            <person name="Gujja S."/>
            <person name="Heilman E."/>
            <person name="Heiman D."/>
            <person name="Howarth C."/>
            <person name="Mehta T."/>
            <person name="Neiman D."/>
            <person name="Pearson M."/>
            <person name="Roberts A."/>
            <person name="Saif S."/>
            <person name="Shea T."/>
            <person name="Shenoy N."/>
            <person name="Sisk P."/>
            <person name="Stolte C."/>
            <person name="Sykes S."/>
            <person name="White J."/>
            <person name="Yandava C."/>
            <person name="Burger G."/>
            <person name="Gray M.W."/>
            <person name="Holland P.W.H."/>
            <person name="King N."/>
            <person name="Lang F.B.F."/>
            <person name="Roger A.J."/>
            <person name="Ruiz-Trillo I."/>
            <person name="Haas B."/>
            <person name="Nusbaum C."/>
            <person name="Birren B."/>
        </authorList>
    </citation>
    <scope>NUCLEOTIDE SEQUENCE [LARGE SCALE GENOMIC DNA]</scope>
    <source>
        <strain evidence="8 9">JP610</strain>
    </source>
</reference>
<dbReference type="InterPro" id="IPR036774">
    <property type="entry name" value="ERV/ALR_sulphydryl_oxid_sf"/>
</dbReference>
<gene>
    <name evidence="8" type="ORF">SARC_12462</name>
</gene>
<dbReference type="SUPFAM" id="SSF69000">
    <property type="entry name" value="FAD-dependent thiol oxidase"/>
    <property type="match status" value="1"/>
</dbReference>
<keyword evidence="2 6" id="KW-0285">Flavoprotein</keyword>
<dbReference type="Pfam" id="PF04777">
    <property type="entry name" value="Evr1_Alr"/>
    <property type="match status" value="1"/>
</dbReference>
<keyword evidence="3 6" id="KW-0274">FAD</keyword>